<keyword evidence="2" id="KW-1185">Reference proteome</keyword>
<proteinExistence type="predicted"/>
<gene>
    <name evidence="1" type="ORF">CEXT_251691</name>
</gene>
<dbReference type="EMBL" id="BPLR01019275">
    <property type="protein sequence ID" value="GIZ05307.1"/>
    <property type="molecule type" value="Genomic_DNA"/>
</dbReference>
<dbReference type="AlphaFoldDB" id="A0AAV4YDM1"/>
<organism evidence="1 2">
    <name type="scientific">Caerostris extrusa</name>
    <name type="common">Bark spider</name>
    <name type="synonym">Caerostris bankana</name>
    <dbReference type="NCBI Taxonomy" id="172846"/>
    <lineage>
        <taxon>Eukaryota</taxon>
        <taxon>Metazoa</taxon>
        <taxon>Ecdysozoa</taxon>
        <taxon>Arthropoda</taxon>
        <taxon>Chelicerata</taxon>
        <taxon>Arachnida</taxon>
        <taxon>Araneae</taxon>
        <taxon>Araneomorphae</taxon>
        <taxon>Entelegynae</taxon>
        <taxon>Araneoidea</taxon>
        <taxon>Araneidae</taxon>
        <taxon>Caerostris</taxon>
    </lineage>
</organism>
<accession>A0AAV4YDM1</accession>
<protein>
    <submittedName>
        <fullName evidence="1">Uncharacterized protein</fullName>
    </submittedName>
</protein>
<comment type="caution">
    <text evidence="1">The sequence shown here is derived from an EMBL/GenBank/DDBJ whole genome shotgun (WGS) entry which is preliminary data.</text>
</comment>
<sequence>MKWVGKFPLFESNSRGSSTRRKCLGESSWELNSSTRPLIELRTALMMGRNLLPPTLITNLANTVESRCDTNKVIKDCRIMH</sequence>
<reference evidence="1 2" key="1">
    <citation type="submission" date="2021-06" db="EMBL/GenBank/DDBJ databases">
        <title>Caerostris extrusa draft genome.</title>
        <authorList>
            <person name="Kono N."/>
            <person name="Arakawa K."/>
        </authorList>
    </citation>
    <scope>NUCLEOTIDE SEQUENCE [LARGE SCALE GENOMIC DNA]</scope>
</reference>
<dbReference type="Proteomes" id="UP001054945">
    <property type="component" value="Unassembled WGS sequence"/>
</dbReference>
<evidence type="ECO:0000313" key="2">
    <source>
        <dbReference type="Proteomes" id="UP001054945"/>
    </source>
</evidence>
<name>A0AAV4YDM1_CAEEX</name>
<evidence type="ECO:0000313" key="1">
    <source>
        <dbReference type="EMBL" id="GIZ05307.1"/>
    </source>
</evidence>